<dbReference type="Pfam" id="PF01548">
    <property type="entry name" value="DEDD_Tnp_IS110"/>
    <property type="match status" value="1"/>
</dbReference>
<proteinExistence type="predicted"/>
<feature type="region of interest" description="Disordered" evidence="1">
    <location>
        <begin position="194"/>
        <end position="218"/>
    </location>
</feature>
<gene>
    <name evidence="3" type="ORF">ABIF29_000210</name>
</gene>
<sequence length="236" mass="26784">MADYREAFVGIDVAKLRNAIAIADAGREGEVRFFGEVDASATNMRRVLGRIANRFDRVHFCYEAGPTGYGLYRLIRSLGHQCTVVAPSLIPRKPGDRVKTNRRDAVSLARLLRAGELTAVWVPDEGHEAMRDLVRARSAAVETLRIHRQQVSAFMLKHGRTYPRKKGWTMRYLRWLQEQQFDHIRSRYKKWSKQFASPGTGSTGSSARSKSSSRPGLWSRSCGRFKHCAASIWSSR</sequence>
<feature type="domain" description="Transposase IS110-like N-terminal" evidence="2">
    <location>
        <begin position="9"/>
        <end position="155"/>
    </location>
</feature>
<dbReference type="EMBL" id="JBGBZA010000001">
    <property type="protein sequence ID" value="MEY9313411.1"/>
    <property type="molecule type" value="Genomic_DNA"/>
</dbReference>
<protein>
    <submittedName>
        <fullName evidence="3">Transposase</fullName>
    </submittedName>
</protein>
<name>A0ABV4EQJ3_BRAEL</name>
<dbReference type="PANTHER" id="PTHR33055">
    <property type="entry name" value="TRANSPOSASE FOR INSERTION SEQUENCE ELEMENT IS1111A"/>
    <property type="match status" value="1"/>
</dbReference>
<dbReference type="Proteomes" id="UP001565471">
    <property type="component" value="Unassembled WGS sequence"/>
</dbReference>
<accession>A0ABV4EQJ3</accession>
<dbReference type="PANTHER" id="PTHR33055:SF13">
    <property type="entry name" value="TRANSPOSASE"/>
    <property type="match status" value="1"/>
</dbReference>
<dbReference type="InterPro" id="IPR047650">
    <property type="entry name" value="Transpos_IS110"/>
</dbReference>
<comment type="caution">
    <text evidence="3">The sequence shown here is derived from an EMBL/GenBank/DDBJ whole genome shotgun (WGS) entry which is preliminary data.</text>
</comment>
<dbReference type="InterPro" id="IPR002525">
    <property type="entry name" value="Transp_IS110-like_N"/>
</dbReference>
<organism evidence="3 4">
    <name type="scientific">Bradyrhizobium elkanii</name>
    <dbReference type="NCBI Taxonomy" id="29448"/>
    <lineage>
        <taxon>Bacteria</taxon>
        <taxon>Pseudomonadati</taxon>
        <taxon>Pseudomonadota</taxon>
        <taxon>Alphaproteobacteria</taxon>
        <taxon>Hyphomicrobiales</taxon>
        <taxon>Nitrobacteraceae</taxon>
        <taxon>Bradyrhizobium</taxon>
    </lineage>
</organism>
<evidence type="ECO:0000259" key="2">
    <source>
        <dbReference type="Pfam" id="PF01548"/>
    </source>
</evidence>
<keyword evidence="4" id="KW-1185">Reference proteome</keyword>
<evidence type="ECO:0000313" key="3">
    <source>
        <dbReference type="EMBL" id="MEY9313411.1"/>
    </source>
</evidence>
<evidence type="ECO:0000256" key="1">
    <source>
        <dbReference type="SAM" id="MobiDB-lite"/>
    </source>
</evidence>
<reference evidence="3 4" key="1">
    <citation type="submission" date="2024-07" db="EMBL/GenBank/DDBJ databases">
        <title>Genomic Encyclopedia of Type Strains, Phase V (KMG-V): Genome sequencing to study the core and pangenomes of soil and plant-associated prokaryotes.</title>
        <authorList>
            <person name="Whitman W."/>
        </authorList>
    </citation>
    <scope>NUCLEOTIDE SEQUENCE [LARGE SCALE GENOMIC DNA]</scope>
    <source>
        <strain evidence="3 4">USDA 415</strain>
    </source>
</reference>
<feature type="compositionally biased region" description="Low complexity" evidence="1">
    <location>
        <begin position="196"/>
        <end position="216"/>
    </location>
</feature>
<evidence type="ECO:0000313" key="4">
    <source>
        <dbReference type="Proteomes" id="UP001565471"/>
    </source>
</evidence>